<dbReference type="PANTHER" id="PTHR24148:SF64">
    <property type="entry name" value="HETEROKARYON INCOMPATIBILITY DOMAIN-CONTAINING PROTEIN"/>
    <property type="match status" value="1"/>
</dbReference>
<dbReference type="Pfam" id="PF26639">
    <property type="entry name" value="Het-6_barrel"/>
    <property type="match status" value="1"/>
</dbReference>
<comment type="caution">
    <text evidence="2">The sequence shown here is derived from an EMBL/GenBank/DDBJ whole genome shotgun (WGS) entry which is preliminary data.</text>
</comment>
<dbReference type="InterPro" id="IPR010730">
    <property type="entry name" value="HET"/>
</dbReference>
<feature type="domain" description="Heterokaryon incompatibility" evidence="1">
    <location>
        <begin position="37"/>
        <end position="194"/>
    </location>
</feature>
<dbReference type="AlphaFoldDB" id="A0AAD9ZHY0"/>
<name>A0AAD9ZHY0_9LECA</name>
<sequence length="671" mass="75136">MSNLESSQVRLFTIRPAGLGMIECDLEVRSLNEKPQYEALSYVWGTRDYDTEILLNGHVFPVGMNLGFALHDLRLVDRPRTLWIDAIYINQDDKKERSSQVLLMHQIYRCASRVVVWLGFETPEDVSALNLLIAVKDMITFNGSVNGSEAPSQSDIAKVRRYLDTNPSAKAGLSNLFRDLLMQKWWGRVWVIQEVAVSSRATVVVGKSELEWSSLCNAIGTVVLSGAVPTQLGSPIFRDEYSSISSLSNIEALRRMVEQGHFPSISTLVAGNRQAATDPRDLVYAFLGLAKMNDDPLLKPDYSDSNSASDVFINLFEYSFRVEKSLDIVCMSQGRIGTHLPSWCPDWTRPPRLGWDFEPDFSNRCPFPLMSKYMNFLTSNIWHACGDTSPTAKIIRSPPTLVCNGLLVDEIEVIGSPIVMGYPFVWNRLIINLHPWENLIIKHFMRTKGASVLEPGGPSIFDVTDQYHRLMVSLTESPDVAPWAPNLFSVVAILKSLKAISKPIYWSYRTLQKAWRKIGLLFKGCKGQYIGGGALAEAYARTLATNRLSDGNQMTDDDYKMFWSKVPISLNDPAAPTPAQFQKSLVASMMQSTCARTLVLTKKGHLGLGPTRAQKGDLVCVLYGCSVPVVIRKYGRNYRFVGESYVHGLMNGAAVQQFLEGTIQEREFILR</sequence>
<dbReference type="PANTHER" id="PTHR24148">
    <property type="entry name" value="ANKYRIN REPEAT DOMAIN-CONTAINING PROTEIN 39 HOMOLOG-RELATED"/>
    <property type="match status" value="1"/>
</dbReference>
<keyword evidence="3" id="KW-1185">Reference proteome</keyword>
<accession>A0AAD9ZHY0</accession>
<gene>
    <name evidence="2" type="ORF">OEA41_000034</name>
</gene>
<organism evidence="2 3">
    <name type="scientific">Lepraria neglecta</name>
    <dbReference type="NCBI Taxonomy" id="209136"/>
    <lineage>
        <taxon>Eukaryota</taxon>
        <taxon>Fungi</taxon>
        <taxon>Dikarya</taxon>
        <taxon>Ascomycota</taxon>
        <taxon>Pezizomycotina</taxon>
        <taxon>Lecanoromycetes</taxon>
        <taxon>OSLEUM clade</taxon>
        <taxon>Lecanoromycetidae</taxon>
        <taxon>Lecanorales</taxon>
        <taxon>Lecanorineae</taxon>
        <taxon>Stereocaulaceae</taxon>
        <taxon>Lepraria</taxon>
    </lineage>
</organism>
<dbReference type="Proteomes" id="UP001276659">
    <property type="component" value="Unassembled WGS sequence"/>
</dbReference>
<proteinExistence type="predicted"/>
<dbReference type="EMBL" id="JASNWA010000003">
    <property type="protein sequence ID" value="KAK3177902.1"/>
    <property type="molecule type" value="Genomic_DNA"/>
</dbReference>
<protein>
    <recommendedName>
        <fullName evidence="1">Heterokaryon incompatibility domain-containing protein</fullName>
    </recommendedName>
</protein>
<dbReference type="Pfam" id="PF06985">
    <property type="entry name" value="HET"/>
    <property type="match status" value="1"/>
</dbReference>
<evidence type="ECO:0000313" key="3">
    <source>
        <dbReference type="Proteomes" id="UP001276659"/>
    </source>
</evidence>
<reference evidence="2" key="1">
    <citation type="submission" date="2022-11" db="EMBL/GenBank/DDBJ databases">
        <title>Chromosomal genome sequence assembly and mating type (MAT) locus characterization of the leprose asexual lichenized fungus Lepraria neglecta (Nyl.) Erichsen.</title>
        <authorList>
            <person name="Allen J.L."/>
            <person name="Pfeffer B."/>
        </authorList>
    </citation>
    <scope>NUCLEOTIDE SEQUENCE</scope>
    <source>
        <strain evidence="2">Allen 5258</strain>
    </source>
</reference>
<evidence type="ECO:0000313" key="2">
    <source>
        <dbReference type="EMBL" id="KAK3177902.1"/>
    </source>
</evidence>
<dbReference type="InterPro" id="IPR052895">
    <property type="entry name" value="HetReg/Transcr_Mod"/>
</dbReference>
<evidence type="ECO:0000259" key="1">
    <source>
        <dbReference type="Pfam" id="PF06985"/>
    </source>
</evidence>